<dbReference type="eggNOG" id="ENOG502SIVD">
    <property type="taxonomic scope" value="Eukaryota"/>
</dbReference>
<dbReference type="HOGENOM" id="CLU_119621_0_0_1"/>
<dbReference type="RefSeq" id="XP_001215239.1">
    <property type="nucleotide sequence ID" value="XM_001215239.1"/>
</dbReference>
<reference evidence="3" key="1">
    <citation type="submission" date="2005-09" db="EMBL/GenBank/DDBJ databases">
        <title>Annotation of the Aspergillus terreus NIH2624 genome.</title>
        <authorList>
            <person name="Birren B.W."/>
            <person name="Lander E.S."/>
            <person name="Galagan J.E."/>
            <person name="Nusbaum C."/>
            <person name="Devon K."/>
            <person name="Henn M."/>
            <person name="Ma L.-J."/>
            <person name="Jaffe D.B."/>
            <person name="Butler J."/>
            <person name="Alvarez P."/>
            <person name="Gnerre S."/>
            <person name="Grabherr M."/>
            <person name="Kleber M."/>
            <person name="Mauceli E.W."/>
            <person name="Brockman W."/>
            <person name="Rounsley S."/>
            <person name="Young S.K."/>
            <person name="LaButti K."/>
            <person name="Pushparaj V."/>
            <person name="DeCaprio D."/>
            <person name="Crawford M."/>
            <person name="Koehrsen M."/>
            <person name="Engels R."/>
            <person name="Montgomery P."/>
            <person name="Pearson M."/>
            <person name="Howarth C."/>
            <person name="Larson L."/>
            <person name="Luoma S."/>
            <person name="White J."/>
            <person name="Alvarado L."/>
            <person name="Kodira C.D."/>
            <person name="Zeng Q."/>
            <person name="Oleary S."/>
            <person name="Yandava C."/>
            <person name="Denning D.W."/>
            <person name="Nierman W.C."/>
            <person name="Milne T."/>
            <person name="Madden K."/>
        </authorList>
    </citation>
    <scope>NUCLEOTIDE SEQUENCE [LARGE SCALE GENOMIC DNA]</scope>
    <source>
        <strain evidence="3">NIH 2624 / FGSC A1156</strain>
    </source>
</reference>
<feature type="chain" id="PRO_5004170363" description="Apple domain-containing protein" evidence="1">
    <location>
        <begin position="19"/>
        <end position="165"/>
    </location>
</feature>
<name>Q0CJS3_ASPTN</name>
<protein>
    <recommendedName>
        <fullName evidence="4">Apple domain-containing protein</fullName>
    </recommendedName>
</protein>
<keyword evidence="1" id="KW-0732">Signal</keyword>
<sequence length="165" mass="17971">MRFSITAIIAMAAAGAIATQDDHFQAKICPHLDTQDHGCIRYTRGFDVTGVLTTVELPDIKYACDCVQACLDRPDTCASYVWKFDEPTANRRTCTLYSNFNLPSGVDVLYNPTEVPGVNQGLNPISDNPQIGGRVPKATKNNGTEFDDEAISGPVWQLEGGKVQC</sequence>
<organism evidence="2 3">
    <name type="scientific">Aspergillus terreus (strain NIH 2624 / FGSC A1156)</name>
    <dbReference type="NCBI Taxonomy" id="341663"/>
    <lineage>
        <taxon>Eukaryota</taxon>
        <taxon>Fungi</taxon>
        <taxon>Dikarya</taxon>
        <taxon>Ascomycota</taxon>
        <taxon>Pezizomycotina</taxon>
        <taxon>Eurotiomycetes</taxon>
        <taxon>Eurotiomycetidae</taxon>
        <taxon>Eurotiales</taxon>
        <taxon>Aspergillaceae</taxon>
        <taxon>Aspergillus</taxon>
        <taxon>Aspergillus subgen. Circumdati</taxon>
    </lineage>
</organism>
<dbReference type="GeneID" id="4321739"/>
<dbReference type="AlphaFoldDB" id="Q0CJS3"/>
<accession>Q0CJS3</accession>
<dbReference type="Proteomes" id="UP000007963">
    <property type="component" value="Unassembled WGS sequence"/>
</dbReference>
<dbReference type="VEuPathDB" id="FungiDB:ATEG_06061"/>
<evidence type="ECO:0000313" key="2">
    <source>
        <dbReference type="EMBL" id="EAU33822.1"/>
    </source>
</evidence>
<evidence type="ECO:0000313" key="3">
    <source>
        <dbReference type="Proteomes" id="UP000007963"/>
    </source>
</evidence>
<dbReference type="OrthoDB" id="3899536at2759"/>
<proteinExistence type="predicted"/>
<dbReference type="EMBL" id="CH476601">
    <property type="protein sequence ID" value="EAU33822.1"/>
    <property type="molecule type" value="Genomic_DNA"/>
</dbReference>
<evidence type="ECO:0008006" key="4">
    <source>
        <dbReference type="Google" id="ProtNLM"/>
    </source>
</evidence>
<evidence type="ECO:0000256" key="1">
    <source>
        <dbReference type="SAM" id="SignalP"/>
    </source>
</evidence>
<feature type="signal peptide" evidence="1">
    <location>
        <begin position="1"/>
        <end position="18"/>
    </location>
</feature>
<gene>
    <name evidence="2" type="ORF">ATEG_06061</name>
</gene>
<dbReference type="OMA" id="KSACDCA"/>